<keyword evidence="5" id="KW-0547">Nucleotide-binding</keyword>
<dbReference type="PROSITE" id="PS50011">
    <property type="entry name" value="PROTEIN_KINASE_DOM"/>
    <property type="match status" value="1"/>
</dbReference>
<dbReference type="FunFam" id="1.10.510.10:FF:000768">
    <property type="entry name" value="Non-specific serine/threonine protein kinase"/>
    <property type="match status" value="1"/>
</dbReference>
<dbReference type="InterPro" id="IPR051931">
    <property type="entry name" value="PAK3-like"/>
</dbReference>
<dbReference type="GO" id="GO:0046872">
    <property type="term" value="F:metal ion binding"/>
    <property type="evidence" value="ECO:0007669"/>
    <property type="project" value="UniProtKB-KW"/>
</dbReference>
<accession>A0A6B2LA59</accession>
<dbReference type="PANTHER" id="PTHR45832">
    <property type="entry name" value="SERINE/THREONINE-PROTEIN KINASE SAMKA-RELATED-RELATED"/>
    <property type="match status" value="1"/>
</dbReference>
<evidence type="ECO:0000256" key="4">
    <source>
        <dbReference type="ARBA" id="ARBA00022723"/>
    </source>
</evidence>
<evidence type="ECO:0000313" key="9">
    <source>
        <dbReference type="EMBL" id="NDV33876.1"/>
    </source>
</evidence>
<evidence type="ECO:0000256" key="2">
    <source>
        <dbReference type="ARBA" id="ARBA00008874"/>
    </source>
</evidence>
<dbReference type="Gene3D" id="1.10.510.10">
    <property type="entry name" value="Transferase(Phosphotransferase) domain 1"/>
    <property type="match status" value="1"/>
</dbReference>
<reference evidence="9" key="1">
    <citation type="journal article" date="2020" name="J. Eukaryot. Microbiol.">
        <title>De novo Sequencing, Assembly and Annotation of the Transcriptome for the Free-Living Testate Amoeba Arcella intermedia.</title>
        <authorList>
            <person name="Ribeiro G.M."/>
            <person name="Porfirio-Sousa A.L."/>
            <person name="Maurer-Alcala X.X."/>
            <person name="Katz L.A."/>
            <person name="Lahr D.J.G."/>
        </authorList>
    </citation>
    <scope>NUCLEOTIDE SEQUENCE</scope>
</reference>
<organism evidence="9">
    <name type="scientific">Arcella intermedia</name>
    <dbReference type="NCBI Taxonomy" id="1963864"/>
    <lineage>
        <taxon>Eukaryota</taxon>
        <taxon>Amoebozoa</taxon>
        <taxon>Tubulinea</taxon>
        <taxon>Elardia</taxon>
        <taxon>Arcellinida</taxon>
        <taxon>Sphaerothecina</taxon>
        <taxon>Arcellidae</taxon>
        <taxon>Arcella</taxon>
    </lineage>
</organism>
<dbReference type="AlphaFoldDB" id="A0A6B2LA59"/>
<dbReference type="GO" id="GO:0004672">
    <property type="term" value="F:protein kinase activity"/>
    <property type="evidence" value="ECO:0007669"/>
    <property type="project" value="InterPro"/>
</dbReference>
<evidence type="ECO:0000256" key="5">
    <source>
        <dbReference type="ARBA" id="ARBA00022741"/>
    </source>
</evidence>
<dbReference type="GO" id="GO:0005524">
    <property type="term" value="F:ATP binding"/>
    <property type="evidence" value="ECO:0007669"/>
    <property type="project" value="UniProtKB-KW"/>
</dbReference>
<comment type="similarity">
    <text evidence="2">Belongs to the protein kinase superfamily. STE Ser/Thr protein kinase family. STE20 subfamily.</text>
</comment>
<evidence type="ECO:0000259" key="8">
    <source>
        <dbReference type="PROSITE" id="PS50011"/>
    </source>
</evidence>
<evidence type="ECO:0000256" key="7">
    <source>
        <dbReference type="ARBA" id="ARBA00022842"/>
    </source>
</evidence>
<keyword evidence="6" id="KW-0067">ATP-binding</keyword>
<feature type="domain" description="Protein kinase" evidence="8">
    <location>
        <begin position="1"/>
        <end position="222"/>
    </location>
</feature>
<keyword evidence="3" id="KW-0808">Transferase</keyword>
<evidence type="ECO:0000256" key="3">
    <source>
        <dbReference type="ARBA" id="ARBA00022679"/>
    </source>
</evidence>
<keyword evidence="7" id="KW-0460">Magnesium</keyword>
<keyword evidence="4" id="KW-0479">Metal-binding</keyword>
<evidence type="ECO:0000256" key="1">
    <source>
        <dbReference type="ARBA" id="ARBA00001946"/>
    </source>
</evidence>
<comment type="cofactor">
    <cofactor evidence="1">
        <name>Mg(2+)</name>
        <dbReference type="ChEBI" id="CHEBI:18420"/>
    </cofactor>
</comment>
<dbReference type="PANTHER" id="PTHR45832:SF22">
    <property type="entry name" value="SERINE_THREONINE-PROTEIN KINASE SAMKA-RELATED"/>
    <property type="match status" value="1"/>
</dbReference>
<evidence type="ECO:0000256" key="6">
    <source>
        <dbReference type="ARBA" id="ARBA00022840"/>
    </source>
</evidence>
<dbReference type="Pfam" id="PF00069">
    <property type="entry name" value="Pkinase"/>
    <property type="match status" value="1"/>
</dbReference>
<dbReference type="SMART" id="SM00220">
    <property type="entry name" value="S_TKc"/>
    <property type="match status" value="1"/>
</dbReference>
<dbReference type="EMBL" id="GIBP01004907">
    <property type="protein sequence ID" value="NDV33876.1"/>
    <property type="molecule type" value="Transcribed_RNA"/>
</dbReference>
<proteinExistence type="inferred from homology"/>
<sequence length="263" mass="30084">MKLNDSYEEDLVLEIVMMQSLKHQNIVQFYDAYKLEDDILWIVMEIMEGGCLTEILDLFPKVKLTEDQIAFVMTEVLTGLDYIHGLNKIHRDIKSDNVLLDTKGNAKLADFGYTVQLTQERSNRNTTIGTPYWEAPEVITGDEYDRKVDIWSCGVMALEMAEGEPPYLDLPPLTALRLIVLDGIPPLDNKWSPDFRDFVNQCLSIDTKSRATTTTLLKHPFVQQVTSATKSSFRKVIIEAKKISKKEHDMRKQQLPQKGPAFN</sequence>
<dbReference type="InterPro" id="IPR011009">
    <property type="entry name" value="Kinase-like_dom_sf"/>
</dbReference>
<name>A0A6B2LA59_9EUKA</name>
<dbReference type="SUPFAM" id="SSF56112">
    <property type="entry name" value="Protein kinase-like (PK-like)"/>
    <property type="match status" value="1"/>
</dbReference>
<dbReference type="InterPro" id="IPR000719">
    <property type="entry name" value="Prot_kinase_dom"/>
</dbReference>
<protein>
    <recommendedName>
        <fullName evidence="8">Protein kinase domain-containing protein</fullName>
    </recommendedName>
</protein>